<protein>
    <recommendedName>
        <fullName evidence="3">Orc1-like AAA ATPase domain-containing protein</fullName>
    </recommendedName>
</protein>
<organism evidence="1 2">
    <name type="scientific">Rhodoglobus aureus</name>
    <dbReference type="NCBI Taxonomy" id="191497"/>
    <lineage>
        <taxon>Bacteria</taxon>
        <taxon>Bacillati</taxon>
        <taxon>Actinomycetota</taxon>
        <taxon>Actinomycetes</taxon>
        <taxon>Micrococcales</taxon>
        <taxon>Microbacteriaceae</taxon>
        <taxon>Rhodoglobus</taxon>
    </lineage>
</organism>
<sequence>MHEASGRKGVSPGFTSDVMQAALSNRPIILLGDVGSGKSTFIERLIHIDAKEVLGESISLYVDFGASSTLKSLSEHVLDACVAQLRDTYDTNILGLKFAERALKKELSLFDESPEGSLRDVDEAAYRSARIQFLKNEMADRSNYLRKAFDWIKSSWRRQVVIFLDNVDQRNAQDQNDVFLIANELARTWPATVFVALRPETFYTSEREGAISGYHPRVFTISPPRTDVMLSLRIDFALKQLRDAGRLNSFPNGVQVDSETLELFLQTLSDNLRANVPFVRVVDNLAGGNMRMALQFVTDFVGSGHINTQKIIEVQKRVGRYTIPDHEFLRSIMFGDNRYYDPDSSPVPNLFRLTRRDPKEHFILPLCLAHIQKAGELETDHGYVASGEVYRYLQSLGFEALEIAECLEYALRFRLIDSTGKYGKAAHEEVFRITTVGAYCYKTLIQKFTYIDAISVDISILDDHVRPGIAESFDLRQRLDRAELILGYLDEQWTYVPNSPDWNWEDTAKALWADLRKVRGRLPV</sequence>
<dbReference type="Proteomes" id="UP001500943">
    <property type="component" value="Unassembled WGS sequence"/>
</dbReference>
<gene>
    <name evidence="1" type="ORF">GCM10009655_07220</name>
</gene>
<reference evidence="1 2" key="1">
    <citation type="journal article" date="2019" name="Int. J. Syst. Evol. Microbiol.">
        <title>The Global Catalogue of Microorganisms (GCM) 10K type strain sequencing project: providing services to taxonomists for standard genome sequencing and annotation.</title>
        <authorList>
            <consortium name="The Broad Institute Genomics Platform"/>
            <consortium name="The Broad Institute Genome Sequencing Center for Infectious Disease"/>
            <person name="Wu L."/>
            <person name="Ma J."/>
        </authorList>
    </citation>
    <scope>NUCLEOTIDE SEQUENCE [LARGE SCALE GENOMIC DNA]</scope>
    <source>
        <strain evidence="1 2">JCM 12762</strain>
    </source>
</reference>
<comment type="caution">
    <text evidence="1">The sequence shown here is derived from an EMBL/GenBank/DDBJ whole genome shotgun (WGS) entry which is preliminary data.</text>
</comment>
<evidence type="ECO:0000313" key="2">
    <source>
        <dbReference type="Proteomes" id="UP001500943"/>
    </source>
</evidence>
<dbReference type="SUPFAM" id="SSF52540">
    <property type="entry name" value="P-loop containing nucleoside triphosphate hydrolases"/>
    <property type="match status" value="1"/>
</dbReference>
<proteinExistence type="predicted"/>
<dbReference type="Gene3D" id="3.40.50.300">
    <property type="entry name" value="P-loop containing nucleotide triphosphate hydrolases"/>
    <property type="match status" value="1"/>
</dbReference>
<dbReference type="InterPro" id="IPR027417">
    <property type="entry name" value="P-loop_NTPase"/>
</dbReference>
<evidence type="ECO:0000313" key="1">
    <source>
        <dbReference type="EMBL" id="GAA1210720.1"/>
    </source>
</evidence>
<evidence type="ECO:0008006" key="3">
    <source>
        <dbReference type="Google" id="ProtNLM"/>
    </source>
</evidence>
<dbReference type="EMBL" id="BAAAKW010000017">
    <property type="protein sequence ID" value="GAA1210720.1"/>
    <property type="molecule type" value="Genomic_DNA"/>
</dbReference>
<accession>A0ABN1VGS5</accession>
<keyword evidence="2" id="KW-1185">Reference proteome</keyword>
<name>A0ABN1VGS5_9MICO</name>